<evidence type="ECO:0000313" key="1">
    <source>
        <dbReference type="EMBL" id="KYP68060.1"/>
    </source>
</evidence>
<gene>
    <name evidence="1" type="ORF">KK1_021677</name>
</gene>
<dbReference type="Proteomes" id="UP000075243">
    <property type="component" value="Chromosome 4"/>
</dbReference>
<name>A0A151TM05_CAJCA</name>
<dbReference type="Gramene" id="C.cajan_21048.t">
    <property type="protein sequence ID" value="C.cajan_21048.t.cds1"/>
    <property type="gene ID" value="C.cajan_21048"/>
</dbReference>
<sequence length="79" mass="8864">MVCSNEGYLLISRCESNYQDRSPRFDVKATNPQKATLQEANKKDGKALFIIHQSVYTNILDNVLGASIAKEAWDTCKVL</sequence>
<organism evidence="1 2">
    <name type="scientific">Cajanus cajan</name>
    <name type="common">Pigeon pea</name>
    <name type="synonym">Cajanus indicus</name>
    <dbReference type="NCBI Taxonomy" id="3821"/>
    <lineage>
        <taxon>Eukaryota</taxon>
        <taxon>Viridiplantae</taxon>
        <taxon>Streptophyta</taxon>
        <taxon>Embryophyta</taxon>
        <taxon>Tracheophyta</taxon>
        <taxon>Spermatophyta</taxon>
        <taxon>Magnoliopsida</taxon>
        <taxon>eudicotyledons</taxon>
        <taxon>Gunneridae</taxon>
        <taxon>Pentapetalae</taxon>
        <taxon>rosids</taxon>
        <taxon>fabids</taxon>
        <taxon>Fabales</taxon>
        <taxon>Fabaceae</taxon>
        <taxon>Papilionoideae</taxon>
        <taxon>50 kb inversion clade</taxon>
        <taxon>NPAAA clade</taxon>
        <taxon>indigoferoid/millettioid clade</taxon>
        <taxon>Phaseoleae</taxon>
        <taxon>Cajanus</taxon>
    </lineage>
</organism>
<evidence type="ECO:0000313" key="2">
    <source>
        <dbReference type="Proteomes" id="UP000075243"/>
    </source>
</evidence>
<accession>A0A151TM05</accession>
<dbReference type="AlphaFoldDB" id="A0A151TM05"/>
<reference evidence="1 2" key="1">
    <citation type="journal article" date="2012" name="Nat. Biotechnol.">
        <title>Draft genome sequence of pigeonpea (Cajanus cajan), an orphan legume crop of resource-poor farmers.</title>
        <authorList>
            <person name="Varshney R.K."/>
            <person name="Chen W."/>
            <person name="Li Y."/>
            <person name="Bharti A.K."/>
            <person name="Saxena R.K."/>
            <person name="Schlueter J.A."/>
            <person name="Donoghue M.T."/>
            <person name="Azam S."/>
            <person name="Fan G."/>
            <person name="Whaley A.M."/>
            <person name="Farmer A.D."/>
            <person name="Sheridan J."/>
            <person name="Iwata A."/>
            <person name="Tuteja R."/>
            <person name="Penmetsa R.V."/>
            <person name="Wu W."/>
            <person name="Upadhyaya H.D."/>
            <person name="Yang S.P."/>
            <person name="Shah T."/>
            <person name="Saxena K.B."/>
            <person name="Michael T."/>
            <person name="McCombie W.R."/>
            <person name="Yang B."/>
            <person name="Zhang G."/>
            <person name="Yang H."/>
            <person name="Wang J."/>
            <person name="Spillane C."/>
            <person name="Cook D.R."/>
            <person name="May G.D."/>
            <person name="Xu X."/>
            <person name="Jackson S.A."/>
        </authorList>
    </citation>
    <scope>NUCLEOTIDE SEQUENCE [LARGE SCALE GENOMIC DNA]</scope>
    <source>
        <strain evidence="2">cv. Asha</strain>
    </source>
</reference>
<evidence type="ECO:0008006" key="3">
    <source>
        <dbReference type="Google" id="ProtNLM"/>
    </source>
</evidence>
<keyword evidence="2" id="KW-1185">Reference proteome</keyword>
<protein>
    <recommendedName>
        <fullName evidence="3">Retrovirus-related Pol polyprotein from transposon TNT 1-94</fullName>
    </recommendedName>
</protein>
<dbReference type="EMBL" id="CM003606">
    <property type="protein sequence ID" value="KYP68060.1"/>
    <property type="molecule type" value="Genomic_DNA"/>
</dbReference>
<proteinExistence type="predicted"/>